<protein>
    <recommendedName>
        <fullName evidence="8">Probable membrane transporter protein</fullName>
    </recommendedName>
</protein>
<dbReference type="HOGENOM" id="CLU_045498_2_3_6"/>
<gene>
    <name evidence="9" type="ordered locus">Pput_0520</name>
</gene>
<dbReference type="Pfam" id="PF01925">
    <property type="entry name" value="TauE"/>
    <property type="match status" value="1"/>
</dbReference>
<dbReference type="GO" id="GO:0005886">
    <property type="term" value="C:plasma membrane"/>
    <property type="evidence" value="ECO:0007669"/>
    <property type="project" value="UniProtKB-SubCell"/>
</dbReference>
<keyword evidence="5 8" id="KW-0812">Transmembrane</keyword>
<evidence type="ECO:0000256" key="2">
    <source>
        <dbReference type="ARBA" id="ARBA00009142"/>
    </source>
</evidence>
<dbReference type="AlphaFoldDB" id="A5VXT0"/>
<feature type="transmembrane region" description="Helical" evidence="8">
    <location>
        <begin position="36"/>
        <end position="53"/>
    </location>
</feature>
<feature type="transmembrane region" description="Helical" evidence="8">
    <location>
        <begin position="84"/>
        <end position="107"/>
    </location>
</feature>
<evidence type="ECO:0000256" key="4">
    <source>
        <dbReference type="ARBA" id="ARBA00022475"/>
    </source>
</evidence>
<feature type="transmembrane region" description="Helical" evidence="8">
    <location>
        <begin position="113"/>
        <end position="130"/>
    </location>
</feature>
<sequence>MDIAMEMLGSYWAEHWLLAVLILGAIAFVAGFVDSIAGGGGLFLVPGFLLVGLPPQVALGQEKLVSTLGTLAAIRNFLANSKMVWQVALVGGPFSLLGAYLGAHLIVSISQETVGKIILALIPLGILIFLTPKDRPVEERELSSRMLYTVVPLTCLVIGFYDGFFGPGTGSMFIIAFHYLLRMDLVSSSANSKTFNFASNIGALVAFVSAGKVVYLLALPLVACNILGNHLGSSLALRKGNDVVRKALVFSMLCLFTSLGVKYLT</sequence>
<name>A5VXT0_PSEP1</name>
<dbReference type="InterPro" id="IPR002781">
    <property type="entry name" value="TM_pro_TauE-like"/>
</dbReference>
<comment type="similarity">
    <text evidence="2 8">Belongs to the 4-toluene sulfonate uptake permease (TSUP) (TC 2.A.102) family.</text>
</comment>
<dbReference type="EMBL" id="CP000712">
    <property type="protein sequence ID" value="ABQ76690.1"/>
    <property type="molecule type" value="Genomic_DNA"/>
</dbReference>
<dbReference type="InterPro" id="IPR052017">
    <property type="entry name" value="TSUP"/>
</dbReference>
<reference evidence="9" key="1">
    <citation type="submission" date="2007-05" db="EMBL/GenBank/DDBJ databases">
        <title>Complete sequence of Pseudomonas putida F1.</title>
        <authorList>
            <consortium name="US DOE Joint Genome Institute"/>
            <person name="Copeland A."/>
            <person name="Lucas S."/>
            <person name="Lapidus A."/>
            <person name="Barry K."/>
            <person name="Detter J.C."/>
            <person name="Glavina del Rio T."/>
            <person name="Hammon N."/>
            <person name="Israni S."/>
            <person name="Dalin E."/>
            <person name="Tice H."/>
            <person name="Pitluck S."/>
            <person name="Chain P."/>
            <person name="Malfatti S."/>
            <person name="Shin M."/>
            <person name="Vergez L."/>
            <person name="Schmutz J."/>
            <person name="Larimer F."/>
            <person name="Land M."/>
            <person name="Hauser L."/>
            <person name="Kyrpides N."/>
            <person name="Lykidis A."/>
            <person name="Parales R."/>
            <person name="Richardson P."/>
        </authorList>
    </citation>
    <scope>NUCLEOTIDE SEQUENCE [LARGE SCALE GENOMIC DNA]</scope>
    <source>
        <strain evidence="9">F1</strain>
    </source>
</reference>
<dbReference type="PANTHER" id="PTHR30269">
    <property type="entry name" value="TRANSMEMBRANE PROTEIN YFCA"/>
    <property type="match status" value="1"/>
</dbReference>
<evidence type="ECO:0000256" key="7">
    <source>
        <dbReference type="ARBA" id="ARBA00023136"/>
    </source>
</evidence>
<comment type="subcellular location">
    <subcellularLocation>
        <location evidence="1 8">Cell membrane</location>
        <topology evidence="1 8">Multi-pass membrane protein</topology>
    </subcellularLocation>
</comment>
<evidence type="ECO:0000313" key="9">
    <source>
        <dbReference type="EMBL" id="ABQ76690.1"/>
    </source>
</evidence>
<evidence type="ECO:0000256" key="3">
    <source>
        <dbReference type="ARBA" id="ARBA00022448"/>
    </source>
</evidence>
<evidence type="ECO:0000256" key="8">
    <source>
        <dbReference type="RuleBase" id="RU363041"/>
    </source>
</evidence>
<keyword evidence="3" id="KW-0813">Transport</keyword>
<keyword evidence="6 8" id="KW-1133">Transmembrane helix</keyword>
<dbReference type="PANTHER" id="PTHR30269:SF0">
    <property type="entry name" value="MEMBRANE TRANSPORTER PROTEIN YFCA-RELATED"/>
    <property type="match status" value="1"/>
</dbReference>
<feature type="transmembrane region" description="Helical" evidence="8">
    <location>
        <begin position="12"/>
        <end position="30"/>
    </location>
</feature>
<feature type="transmembrane region" description="Helical" evidence="8">
    <location>
        <begin position="247"/>
        <end position="264"/>
    </location>
</feature>
<keyword evidence="4 8" id="KW-1003">Cell membrane</keyword>
<evidence type="ECO:0000256" key="6">
    <source>
        <dbReference type="ARBA" id="ARBA00022989"/>
    </source>
</evidence>
<accession>A5VXT0</accession>
<proteinExistence type="inferred from homology"/>
<feature type="transmembrane region" description="Helical" evidence="8">
    <location>
        <begin position="201"/>
        <end position="227"/>
    </location>
</feature>
<dbReference type="eggNOG" id="COG0730">
    <property type="taxonomic scope" value="Bacteria"/>
</dbReference>
<organism evidence="9">
    <name type="scientific">Pseudomonas putida (strain ATCC 700007 / DSM 6899 / JCM 31910 / BCRC 17059 / LMG 24140 / F1)</name>
    <dbReference type="NCBI Taxonomy" id="351746"/>
    <lineage>
        <taxon>Bacteria</taxon>
        <taxon>Pseudomonadati</taxon>
        <taxon>Pseudomonadota</taxon>
        <taxon>Gammaproteobacteria</taxon>
        <taxon>Pseudomonadales</taxon>
        <taxon>Pseudomonadaceae</taxon>
        <taxon>Pseudomonas</taxon>
    </lineage>
</organism>
<keyword evidence="7 8" id="KW-0472">Membrane</keyword>
<evidence type="ECO:0000256" key="1">
    <source>
        <dbReference type="ARBA" id="ARBA00004651"/>
    </source>
</evidence>
<evidence type="ECO:0000256" key="5">
    <source>
        <dbReference type="ARBA" id="ARBA00022692"/>
    </source>
</evidence>
<dbReference type="KEGG" id="ppf:Pput_0520"/>
<feature type="transmembrane region" description="Helical" evidence="8">
    <location>
        <begin position="150"/>
        <end position="181"/>
    </location>
</feature>